<dbReference type="Proteomes" id="UP000699042">
    <property type="component" value="Unassembled WGS sequence"/>
</dbReference>
<gene>
    <name evidence="1" type="ORF">JMJ77_007326</name>
</gene>
<dbReference type="AlphaFoldDB" id="A0A9P7REV1"/>
<evidence type="ECO:0000313" key="1">
    <source>
        <dbReference type="EMBL" id="KAG7054854.1"/>
    </source>
</evidence>
<name>A0A9P7REV1_9PEZI</name>
<dbReference type="EMBL" id="JAESDN010000002">
    <property type="protein sequence ID" value="KAG7054854.1"/>
    <property type="molecule type" value="Genomic_DNA"/>
</dbReference>
<feature type="non-terminal residue" evidence="1">
    <location>
        <position position="1"/>
    </location>
</feature>
<sequence>MSRESKDVLALFQCFLRPAPQIAAGYLLAPLPRVVAFRNNAFLPRSGQLLVS</sequence>
<evidence type="ECO:0000313" key="2">
    <source>
        <dbReference type="Proteomes" id="UP000699042"/>
    </source>
</evidence>
<keyword evidence="2" id="KW-1185">Reference proteome</keyword>
<organism evidence="1 2">
    <name type="scientific">Colletotrichum scovillei</name>
    <dbReference type="NCBI Taxonomy" id="1209932"/>
    <lineage>
        <taxon>Eukaryota</taxon>
        <taxon>Fungi</taxon>
        <taxon>Dikarya</taxon>
        <taxon>Ascomycota</taxon>
        <taxon>Pezizomycotina</taxon>
        <taxon>Sordariomycetes</taxon>
        <taxon>Hypocreomycetidae</taxon>
        <taxon>Glomerellales</taxon>
        <taxon>Glomerellaceae</taxon>
        <taxon>Colletotrichum</taxon>
        <taxon>Colletotrichum acutatum species complex</taxon>
    </lineage>
</organism>
<accession>A0A9P7REV1</accession>
<proteinExistence type="predicted"/>
<reference evidence="1" key="1">
    <citation type="submission" date="2021-05" db="EMBL/GenBank/DDBJ databases">
        <title>Comparative genomics of three Colletotrichum scovillei strains and genetic complementation revealed genes involved fungal growth and virulence on chili pepper.</title>
        <authorList>
            <person name="Hsieh D.-K."/>
            <person name="Chuang S.-C."/>
            <person name="Chen C.-Y."/>
            <person name="Chao Y.-T."/>
            <person name="Lu M.-Y.J."/>
            <person name="Lee M.-H."/>
            <person name="Shih M.-C."/>
        </authorList>
    </citation>
    <scope>NUCLEOTIDE SEQUENCE</scope>
    <source>
        <strain evidence="1">Coll-153</strain>
    </source>
</reference>
<protein>
    <submittedName>
        <fullName evidence="1">Uncharacterized protein</fullName>
    </submittedName>
</protein>
<comment type="caution">
    <text evidence="1">The sequence shown here is derived from an EMBL/GenBank/DDBJ whole genome shotgun (WGS) entry which is preliminary data.</text>
</comment>